<accession>A0AAV9JV99</accession>
<dbReference type="AlphaFoldDB" id="A0AAV9JV99"/>
<protein>
    <submittedName>
        <fullName evidence="1">Uncharacterized protein</fullName>
    </submittedName>
</protein>
<evidence type="ECO:0000313" key="1">
    <source>
        <dbReference type="EMBL" id="KAK4549472.1"/>
    </source>
</evidence>
<evidence type="ECO:0000313" key="2">
    <source>
        <dbReference type="Proteomes" id="UP001324427"/>
    </source>
</evidence>
<dbReference type="EMBL" id="JAVFHQ010000004">
    <property type="protein sequence ID" value="KAK4549472.1"/>
    <property type="molecule type" value="Genomic_DNA"/>
</dbReference>
<dbReference type="PANTHER" id="PTHR40788:SF2">
    <property type="entry name" value="CLR5 DOMAIN-CONTAINING PROTEIN"/>
    <property type="match status" value="1"/>
</dbReference>
<dbReference type="PANTHER" id="PTHR40788">
    <property type="entry name" value="CLR5 DOMAIN-CONTAINING PROTEIN-RELATED"/>
    <property type="match status" value="1"/>
</dbReference>
<comment type="caution">
    <text evidence="1">The sequence shown here is derived from an EMBL/GenBank/DDBJ whole genome shotgun (WGS) entry which is preliminary data.</text>
</comment>
<name>A0AAV9JV99_9PEZI</name>
<keyword evidence="2" id="KW-1185">Reference proteome</keyword>
<organism evidence="1 2">
    <name type="scientific">Oleoguttula mirabilis</name>
    <dbReference type="NCBI Taxonomy" id="1507867"/>
    <lineage>
        <taxon>Eukaryota</taxon>
        <taxon>Fungi</taxon>
        <taxon>Dikarya</taxon>
        <taxon>Ascomycota</taxon>
        <taxon>Pezizomycotina</taxon>
        <taxon>Dothideomycetes</taxon>
        <taxon>Dothideomycetidae</taxon>
        <taxon>Mycosphaerellales</taxon>
        <taxon>Teratosphaeriaceae</taxon>
        <taxon>Oleoguttula</taxon>
    </lineage>
</organism>
<gene>
    <name evidence="1" type="ORF">LTR36_006469</name>
</gene>
<dbReference type="Proteomes" id="UP001324427">
    <property type="component" value="Unassembled WGS sequence"/>
</dbReference>
<reference evidence="1 2" key="1">
    <citation type="submission" date="2021-11" db="EMBL/GenBank/DDBJ databases">
        <title>Black yeast isolated from Biological Soil Crust.</title>
        <authorList>
            <person name="Kurbessoian T."/>
        </authorList>
    </citation>
    <scope>NUCLEOTIDE SEQUENCE [LARGE SCALE GENOMIC DNA]</scope>
    <source>
        <strain evidence="1 2">CCFEE 5522</strain>
    </source>
</reference>
<sequence length="812" mass="92896">MASYTYELAELGDDAHGLGCKCCRFTKGIDLPIPAKLTIDEIKDFGLEFSTSIFSDWTALNAILKRYQATIQKRWLKKNTKQRREILLKAWPDMAVGHRPDFAGFRQTLKSAPRSRTCLSAAYLWPYINLEDLTHHHPLLLFLGARGRILPDKFMSADIEAAHLGRGWQFDISRPGDSMLFLGQCTPRSYGKVLSLVEAVPATRTKSIHRLDPRMGLLGLEIQVGIYRFLLSCARYILHDVEISQFCTAPHLPTPPPLERSKSAFRTLQDGALEAPYRAPQEFDLARLTQLVASRRSSAEDHIWMLREDPGYFIDALKEEREHDREYSHNCSGTWPNVAAKMISDALTFFLFWDDIHRRLEWMPPIDTQLKRANYKTMRLPSRYEKVWAELDDIVNLMLVIPTYRLTTGLPMSPRMRHCYPWHKKTNVLPKELWVFRPTRSEAERRVDMVFHAITDDDQRGMHALHHLVQEAQYMLDTEPPASQLVDTWLLGHFSDLALLSELKVRIDSLVPWSDSWRVCGVRESKTAAKNVGTLLRVDGVFREAFYTACTKTDTLGDPNSTHWRYPADKRPSKANVEQMRHAEGHLDDYWEEIDEKVRFNTTRDLMDILDARGLHLRTLHRTPRWKEPIILPAATTAQPLVALQALTLNNSLLQGLTDKVCTPKKAKIKTRGTPAPAPVATSRLVPATVMAVEPDPPLLAGVTVPKRAYKVLSAMLPPTGAEYHHCPEVAWDELLHTMNAIGLQPEKLYGSVWNFKPVSECKVELDLKRSIQFHEPKEVRRGSKIPPNMVRTFGRRLKHAFGWEAGMFECE</sequence>
<proteinExistence type="predicted"/>